<comment type="caution">
    <text evidence="5">The sequence shown here is derived from an EMBL/GenBank/DDBJ whole genome shotgun (WGS) entry which is preliminary data.</text>
</comment>
<keyword evidence="1" id="KW-0812">Transmembrane</keyword>
<evidence type="ECO:0000256" key="3">
    <source>
        <dbReference type="ARBA" id="ARBA00023237"/>
    </source>
</evidence>
<name>A0A5D0HEP6_9FLAO</name>
<keyword evidence="3" id="KW-0998">Cell outer membrane</keyword>
<reference evidence="5 6" key="1">
    <citation type="submission" date="2019-08" db="EMBL/GenBank/DDBJ databases">
        <title>Seonamhaeicola sediminis sp. nov., isolated from marine sediment.</title>
        <authorList>
            <person name="Cao W.R."/>
        </authorList>
    </citation>
    <scope>NUCLEOTIDE SEQUENCE [LARGE SCALE GENOMIC DNA]</scope>
    <source>
        <strain evidence="5 6">B011</strain>
    </source>
</reference>
<dbReference type="RefSeq" id="WP_148545055.1">
    <property type="nucleotide sequence ID" value="NZ_VSDQ01000729.1"/>
</dbReference>
<dbReference type="InterPro" id="IPR010827">
    <property type="entry name" value="BamA/TamA_POTRA"/>
</dbReference>
<dbReference type="GO" id="GO:0019867">
    <property type="term" value="C:outer membrane"/>
    <property type="evidence" value="ECO:0007669"/>
    <property type="project" value="InterPro"/>
</dbReference>
<dbReference type="InterPro" id="IPR039910">
    <property type="entry name" value="D15-like"/>
</dbReference>
<evidence type="ECO:0000313" key="6">
    <source>
        <dbReference type="Proteomes" id="UP000323930"/>
    </source>
</evidence>
<dbReference type="AlphaFoldDB" id="A0A5D0HEP6"/>
<dbReference type="OrthoDB" id="9811416at2"/>
<keyword evidence="2" id="KW-0732">Signal</keyword>
<accession>A0A5D0HEP6</accession>
<evidence type="ECO:0000256" key="1">
    <source>
        <dbReference type="ARBA" id="ARBA00022692"/>
    </source>
</evidence>
<dbReference type="Pfam" id="PF07244">
    <property type="entry name" value="POTRA"/>
    <property type="match status" value="1"/>
</dbReference>
<protein>
    <recommendedName>
        <fullName evidence="4">POTRA domain-containing protein</fullName>
    </recommendedName>
</protein>
<dbReference type="EMBL" id="VSDQ01000729">
    <property type="protein sequence ID" value="TYA69785.1"/>
    <property type="molecule type" value="Genomic_DNA"/>
</dbReference>
<evidence type="ECO:0000256" key="2">
    <source>
        <dbReference type="ARBA" id="ARBA00022729"/>
    </source>
</evidence>
<keyword evidence="3" id="KW-0472">Membrane</keyword>
<dbReference type="PANTHER" id="PTHR12815">
    <property type="entry name" value="SORTING AND ASSEMBLY MACHINERY SAMM50 PROTEIN FAMILY MEMBER"/>
    <property type="match status" value="1"/>
</dbReference>
<keyword evidence="6" id="KW-1185">Reference proteome</keyword>
<gene>
    <name evidence="5" type="ORF">FUA24_21045</name>
</gene>
<evidence type="ECO:0000313" key="5">
    <source>
        <dbReference type="EMBL" id="TYA69785.1"/>
    </source>
</evidence>
<proteinExistence type="predicted"/>
<dbReference type="PANTHER" id="PTHR12815:SF47">
    <property type="entry name" value="TRANSLOCATION AND ASSEMBLY MODULE SUBUNIT TAMA"/>
    <property type="match status" value="1"/>
</dbReference>
<dbReference type="Gene3D" id="2.40.160.50">
    <property type="entry name" value="membrane protein fhac: a member of the omp85/tpsb transporter family"/>
    <property type="match status" value="1"/>
</dbReference>
<sequence length="563" mass="65129">MRKSFFLYLIIYAIFSSESFSQNFRLKINGNNAIETKIIDSLEYKKFHKDLLSIKAETDSVQQLLFKKGFVESKVIHINKINDSVFNAKLHLKRRLKTITVYYDKNSIEKSVLTKITPITNEDFFVVEFSKIENILNNLNQEISKEGLPFLKLKLDHIKITNNNTLTAELVLDRPKKKRTINDIIIKGYEKFPRSYLKHFLKIKTNSLFSLNEIKTKTKNLQNLRFANEIKSPEVLFSQDSTTLYLYLKKAQSNAFDGFLGFGSNEETSKIQFDGYLNLNLTNNLNFGESFKLLYKSDENDQKTFQANLTLPYILKSPVGLDFSLNIFRKDSTFSTVNQSAKLHYQINAKHKIFGGIINEESNNLLNNSSSLQIADYTKTLFTLSYEFNRPQTNNLFPAKTYLNVAVNSGNRKDSNRTEQQNILRFKAFNIFNFNRKNSIYLNVDANYMSSDTFYDNELFRFGGINSIRGFEENSLFANLFGVINSEYRFQLNNAIYLHTVIDAAYYENNISNTTQKLFGYGFGFGVLTKSGLFKLTFANGKNENQKFKLSNSKLHISLTTYF</sequence>
<feature type="domain" description="POTRA" evidence="4">
    <location>
        <begin position="180"/>
        <end position="244"/>
    </location>
</feature>
<dbReference type="Gene3D" id="3.10.20.310">
    <property type="entry name" value="membrane protein fhac"/>
    <property type="match status" value="1"/>
</dbReference>
<dbReference type="Proteomes" id="UP000323930">
    <property type="component" value="Unassembled WGS sequence"/>
</dbReference>
<organism evidence="5 6">
    <name type="scientific">Seonamhaeicola marinus</name>
    <dbReference type="NCBI Taxonomy" id="1912246"/>
    <lineage>
        <taxon>Bacteria</taxon>
        <taxon>Pseudomonadati</taxon>
        <taxon>Bacteroidota</taxon>
        <taxon>Flavobacteriia</taxon>
        <taxon>Flavobacteriales</taxon>
        <taxon>Flavobacteriaceae</taxon>
    </lineage>
</organism>
<evidence type="ECO:0000259" key="4">
    <source>
        <dbReference type="Pfam" id="PF07244"/>
    </source>
</evidence>